<keyword evidence="7" id="KW-0449">Lipoprotein</keyword>
<sequence>MIKKLFSMMLVFILSINLTGCWDYRDINKKNILLAVGLDYTEGKYRFVTETAQIKVLQKEDVGQQESTQLSFGEGENYAEARRELEHTNSFPTFRGTVRVMIFDKEAAEKGIEDYINRMKKITDYRKTTPVVVSKQKTDKILSVKPINDTTTGFMVDDILDNVAKNGYGIDKNVGDILLDIAMKKIGYVLPYIEIRDGILHYAGAVVMKDSKMIGMMDADNKDFKGLIYILSKHPKVINVVSHPEEDKDLLYFNTKMKKSINTDYKDGKLIIDVNLKASSKLNFQYYVKPPITDKVKSELEQMIGDDIKNDLAVAIEKSQNEFESDIFGFAKYFRAQNPKIYKKINWVKEYPLAEINVKVDAKIDNLGTTDSKAKGVFEDE</sequence>
<dbReference type="InterPro" id="IPR057336">
    <property type="entry name" value="GerAC_N"/>
</dbReference>
<gene>
    <name evidence="10" type="ORF">OW763_10215</name>
</gene>
<comment type="subcellular location">
    <subcellularLocation>
        <location evidence="1">Membrane</location>
        <topology evidence="1">Lipid-anchor</topology>
    </subcellularLocation>
</comment>
<evidence type="ECO:0000313" key="11">
    <source>
        <dbReference type="Proteomes" id="UP001078443"/>
    </source>
</evidence>
<dbReference type="EMBL" id="JAPQER010000003">
    <property type="protein sequence ID" value="MCY6484715.1"/>
    <property type="molecule type" value="Genomic_DNA"/>
</dbReference>
<comment type="caution">
    <text evidence="10">The sequence shown here is derived from an EMBL/GenBank/DDBJ whole genome shotgun (WGS) entry which is preliminary data.</text>
</comment>
<dbReference type="Pfam" id="PF25198">
    <property type="entry name" value="Spore_GerAC_N"/>
    <property type="match status" value="1"/>
</dbReference>
<keyword evidence="6" id="KW-0564">Palmitate</keyword>
<dbReference type="Proteomes" id="UP001078443">
    <property type="component" value="Unassembled WGS sequence"/>
</dbReference>
<evidence type="ECO:0000256" key="2">
    <source>
        <dbReference type="ARBA" id="ARBA00007886"/>
    </source>
</evidence>
<organism evidence="10 11">
    <name type="scientific">Clostridium aestuarii</name>
    <dbReference type="NCBI Taxonomy" id="338193"/>
    <lineage>
        <taxon>Bacteria</taxon>
        <taxon>Bacillati</taxon>
        <taxon>Bacillota</taxon>
        <taxon>Clostridia</taxon>
        <taxon>Eubacteriales</taxon>
        <taxon>Clostridiaceae</taxon>
        <taxon>Clostridium</taxon>
    </lineage>
</organism>
<feature type="domain" description="Spore germination GerAC-like C-terminal" evidence="8">
    <location>
        <begin position="204"/>
        <end position="368"/>
    </location>
</feature>
<comment type="similarity">
    <text evidence="2">Belongs to the GerABKC lipoprotein family.</text>
</comment>
<keyword evidence="3" id="KW-0309">Germination</keyword>
<dbReference type="InterPro" id="IPR038501">
    <property type="entry name" value="Spore_GerAC_C_sf"/>
</dbReference>
<protein>
    <submittedName>
        <fullName evidence="10">Ger(X)C family spore germination protein</fullName>
    </submittedName>
</protein>
<dbReference type="RefSeq" id="WP_268041016.1">
    <property type="nucleotide sequence ID" value="NZ_JAPQER010000003.1"/>
</dbReference>
<evidence type="ECO:0000259" key="8">
    <source>
        <dbReference type="Pfam" id="PF05504"/>
    </source>
</evidence>
<name>A0ABT4D355_9CLOT</name>
<keyword evidence="4" id="KW-0732">Signal</keyword>
<feature type="domain" description="Spore germination protein N-terminal" evidence="9">
    <location>
        <begin position="23"/>
        <end position="195"/>
    </location>
</feature>
<evidence type="ECO:0000256" key="6">
    <source>
        <dbReference type="ARBA" id="ARBA00023139"/>
    </source>
</evidence>
<proteinExistence type="inferred from homology"/>
<dbReference type="PANTHER" id="PTHR35789:SF1">
    <property type="entry name" value="SPORE GERMINATION PROTEIN B3"/>
    <property type="match status" value="1"/>
</dbReference>
<dbReference type="Gene3D" id="3.30.300.210">
    <property type="entry name" value="Nutrient germinant receptor protein C, domain 3"/>
    <property type="match status" value="1"/>
</dbReference>
<reference evidence="10" key="1">
    <citation type="submission" date="2022-12" db="EMBL/GenBank/DDBJ databases">
        <authorList>
            <person name="Wang J."/>
        </authorList>
    </citation>
    <scope>NUCLEOTIDE SEQUENCE</scope>
    <source>
        <strain evidence="10">HY-45-18</strain>
    </source>
</reference>
<evidence type="ECO:0000256" key="5">
    <source>
        <dbReference type="ARBA" id="ARBA00023136"/>
    </source>
</evidence>
<dbReference type="NCBIfam" id="TIGR02887">
    <property type="entry name" value="spore_ger_x_C"/>
    <property type="match status" value="1"/>
</dbReference>
<keyword evidence="5" id="KW-0472">Membrane</keyword>
<dbReference type="InterPro" id="IPR046953">
    <property type="entry name" value="Spore_GerAC-like_C"/>
</dbReference>
<evidence type="ECO:0000256" key="4">
    <source>
        <dbReference type="ARBA" id="ARBA00022729"/>
    </source>
</evidence>
<dbReference type="InterPro" id="IPR008844">
    <property type="entry name" value="Spore_GerAC-like"/>
</dbReference>
<evidence type="ECO:0000256" key="7">
    <source>
        <dbReference type="ARBA" id="ARBA00023288"/>
    </source>
</evidence>
<dbReference type="Pfam" id="PF05504">
    <property type="entry name" value="Spore_GerAC"/>
    <property type="match status" value="1"/>
</dbReference>
<evidence type="ECO:0000256" key="3">
    <source>
        <dbReference type="ARBA" id="ARBA00022544"/>
    </source>
</evidence>
<dbReference type="PANTHER" id="PTHR35789">
    <property type="entry name" value="SPORE GERMINATION PROTEIN B3"/>
    <property type="match status" value="1"/>
</dbReference>
<keyword evidence="11" id="KW-1185">Reference proteome</keyword>
<accession>A0ABT4D355</accession>
<evidence type="ECO:0000313" key="10">
    <source>
        <dbReference type="EMBL" id="MCY6484715.1"/>
    </source>
</evidence>
<evidence type="ECO:0000256" key="1">
    <source>
        <dbReference type="ARBA" id="ARBA00004635"/>
    </source>
</evidence>
<evidence type="ECO:0000259" key="9">
    <source>
        <dbReference type="Pfam" id="PF25198"/>
    </source>
</evidence>